<dbReference type="STRING" id="1244531.CIG2463D_0141"/>
<evidence type="ECO:0000313" key="2">
    <source>
        <dbReference type="Proteomes" id="UP000028486"/>
    </source>
</evidence>
<keyword evidence="2" id="KW-1185">Reference proteome</keyword>
<dbReference type="InterPro" id="IPR010005">
    <property type="entry name" value="Formate_DH_maturation_HycH"/>
</dbReference>
<dbReference type="Pfam" id="PF07450">
    <property type="entry name" value="HycH"/>
    <property type="match status" value="1"/>
</dbReference>
<evidence type="ECO:0000313" key="1">
    <source>
        <dbReference type="EMBL" id="AII14016.1"/>
    </source>
</evidence>
<accession>A0A076F7J2</accession>
<dbReference type="Proteomes" id="UP000028486">
    <property type="component" value="Chromosome"/>
</dbReference>
<reference evidence="2" key="1">
    <citation type="journal article" date="2014" name="Genome Announc.">
        <title>Complete Genome Sequence of Campylobacter iguaniorum Strain 1485ET, Isolated from a Bearded Dragon (Pogona vitticeps).</title>
        <authorList>
            <person name="Gilbert M.J."/>
            <person name="Miller W.G."/>
            <person name="Yee E."/>
            <person name="Kik M."/>
            <person name="Wagenaar J.A."/>
            <person name="Duim B."/>
        </authorList>
    </citation>
    <scope>NUCLEOTIDE SEQUENCE [LARGE SCALE GENOMIC DNA]</scope>
    <source>
        <strain evidence="2">1485E</strain>
    </source>
</reference>
<protein>
    <submittedName>
        <fullName evidence="1">Formate hydrogenlyase family maturation protein</fullName>
    </submittedName>
</protein>
<dbReference type="HOGENOM" id="CLU_2128880_0_0_7"/>
<gene>
    <name evidence="1" type="primary">hycH</name>
    <name evidence="1" type="ORF">CIG1485E_0138</name>
</gene>
<keyword evidence="1" id="KW-0456">Lyase</keyword>
<dbReference type="PATRIC" id="fig|1244531.6.peg.94"/>
<organism evidence="1 2">
    <name type="scientific">Campylobacter iguaniorum</name>
    <dbReference type="NCBI Taxonomy" id="1244531"/>
    <lineage>
        <taxon>Bacteria</taxon>
        <taxon>Pseudomonadati</taxon>
        <taxon>Campylobacterota</taxon>
        <taxon>Epsilonproteobacteria</taxon>
        <taxon>Campylobacterales</taxon>
        <taxon>Campylobacteraceae</taxon>
        <taxon>Campylobacter</taxon>
    </lineage>
</organism>
<dbReference type="eggNOG" id="ENOG50327XJ">
    <property type="taxonomic scope" value="Bacteria"/>
</dbReference>
<dbReference type="RefSeq" id="WP_038452615.1">
    <property type="nucleotide sequence ID" value="NZ_CP009043.1"/>
</dbReference>
<dbReference type="AlphaFoldDB" id="A0A076F7J2"/>
<proteinExistence type="predicted"/>
<dbReference type="KEGG" id="caj:CIG1485E_0138"/>
<sequence>MIQVWKLTKRHVDQNDKLPYAYKQIVTFSTCIGHGVGTIDFNEKIAEFSDEQWDKILENSGEYAKFKLGNISRYFEVEILPDHAKKLLLELQDSKFKEILESLQEGYIVLKKGLK</sequence>
<name>A0A076F7J2_9BACT</name>
<dbReference type="GO" id="GO:0016829">
    <property type="term" value="F:lyase activity"/>
    <property type="evidence" value="ECO:0007669"/>
    <property type="project" value="UniProtKB-KW"/>
</dbReference>
<dbReference type="EMBL" id="CP009043">
    <property type="protein sequence ID" value="AII14016.1"/>
    <property type="molecule type" value="Genomic_DNA"/>
</dbReference>
<dbReference type="OrthoDB" id="5339731at2"/>